<proteinExistence type="inferred from homology"/>
<protein>
    <recommendedName>
        <fullName evidence="3">Carboxylic ester hydrolase</fullName>
        <ecNumber evidence="3">3.1.1.-</ecNumber>
    </recommendedName>
</protein>
<dbReference type="EMBL" id="CAUJNA010000059">
    <property type="protein sequence ID" value="CAJ1371185.1"/>
    <property type="molecule type" value="Genomic_DNA"/>
</dbReference>
<dbReference type="PROSITE" id="PS00122">
    <property type="entry name" value="CARBOXYLESTERASE_B_1"/>
    <property type="match status" value="1"/>
</dbReference>
<reference evidence="5" key="1">
    <citation type="submission" date="2023-08" db="EMBL/GenBank/DDBJ databases">
        <authorList>
            <person name="Chen Y."/>
            <person name="Shah S."/>
            <person name="Dougan E. K."/>
            <person name="Thang M."/>
            <person name="Chan C."/>
        </authorList>
    </citation>
    <scope>NUCLEOTIDE SEQUENCE</scope>
</reference>
<evidence type="ECO:0000313" key="5">
    <source>
        <dbReference type="EMBL" id="CAJ1371185.1"/>
    </source>
</evidence>
<dbReference type="EC" id="3.1.1.-" evidence="3"/>
<dbReference type="InterPro" id="IPR029058">
    <property type="entry name" value="AB_hydrolase_fold"/>
</dbReference>
<dbReference type="GO" id="GO:0016787">
    <property type="term" value="F:hydrolase activity"/>
    <property type="evidence" value="ECO:0007669"/>
    <property type="project" value="UniProtKB-KW"/>
</dbReference>
<accession>A0AA36HM82</accession>
<dbReference type="InterPro" id="IPR019819">
    <property type="entry name" value="Carboxylesterase_B_CS"/>
</dbReference>
<organism evidence="5 6">
    <name type="scientific">Effrenium voratum</name>
    <dbReference type="NCBI Taxonomy" id="2562239"/>
    <lineage>
        <taxon>Eukaryota</taxon>
        <taxon>Sar</taxon>
        <taxon>Alveolata</taxon>
        <taxon>Dinophyceae</taxon>
        <taxon>Suessiales</taxon>
        <taxon>Symbiodiniaceae</taxon>
        <taxon>Effrenium</taxon>
    </lineage>
</organism>
<dbReference type="SUPFAM" id="SSF53474">
    <property type="entry name" value="alpha/beta-Hydrolases"/>
    <property type="match status" value="1"/>
</dbReference>
<evidence type="ECO:0000259" key="4">
    <source>
        <dbReference type="Pfam" id="PF00135"/>
    </source>
</evidence>
<dbReference type="Pfam" id="PF00135">
    <property type="entry name" value="COesterase"/>
    <property type="match status" value="1"/>
</dbReference>
<evidence type="ECO:0000313" key="6">
    <source>
        <dbReference type="Proteomes" id="UP001178507"/>
    </source>
</evidence>
<dbReference type="Gene3D" id="3.40.50.1820">
    <property type="entry name" value="alpha/beta hydrolase"/>
    <property type="match status" value="1"/>
</dbReference>
<dbReference type="InterPro" id="IPR019826">
    <property type="entry name" value="Carboxylesterase_B_AS"/>
</dbReference>
<gene>
    <name evidence="5" type="ORF">EVOR1521_LOCUS1557</name>
</gene>
<dbReference type="Proteomes" id="UP001178507">
    <property type="component" value="Unassembled WGS sequence"/>
</dbReference>
<comment type="similarity">
    <text evidence="1 3">Belongs to the type-B carboxylesterase/lipase family.</text>
</comment>
<feature type="domain" description="Carboxylesterase type B" evidence="4">
    <location>
        <begin position="25"/>
        <end position="526"/>
    </location>
</feature>
<evidence type="ECO:0000256" key="3">
    <source>
        <dbReference type="RuleBase" id="RU361235"/>
    </source>
</evidence>
<comment type="caution">
    <text evidence="5">The sequence shown here is derived from an EMBL/GenBank/DDBJ whole genome shotgun (WGS) entry which is preliminary data.</text>
</comment>
<sequence>MRRFLPSLLAPSASAVVGVAYDGGEAFLGLRYARSPRRFAAAELTELQADAEATRQGPRCWSPDDFPCVPTPGNLPSEACKSPQAAEMSEDCLFLDIYRPSGGSWPKAVMVWIHGGGMTLGDSGGGVGNGTSLSGQDVIVVSINYRLGPLGFLPLRPFGAATGTGGMNGLHDQIQALRWIQRYIGAFGGDAKRVTLFGCSAGSLSICTLAVSPLAKGLFHQAVLQSGPCLGPWGPGTVEEGEEVRRRFMRSANVSSLEELHDLPASAMLWGQGQDQYDIEFPGYWIDGWVVSEHPHRLFQQGPVTPRAFLMGANSRDGVLGSDYVASSKMPITTTAYRPDLLTHWRPVNGTGGVFGVNRLLPASVGTEVFSAYPLADYLHLGGPAAAFKAADGDYHVVCAMHRLALLAANQAGKVFFYHFTHGPLLSPGCDRPEVGNFSLPRTGWANHGAEQDFVFGNRNKSASCQLRPEELRLSQKIQRFWASFAQFGRPVSEPAERAWGAFQPHRAFQLGLESQEIDLTRCEFWDRLTGNYWPRTVLFA</sequence>
<keyword evidence="6" id="KW-1185">Reference proteome</keyword>
<dbReference type="PANTHER" id="PTHR11559">
    <property type="entry name" value="CARBOXYLESTERASE"/>
    <property type="match status" value="1"/>
</dbReference>
<evidence type="ECO:0000256" key="2">
    <source>
        <dbReference type="ARBA" id="ARBA00022801"/>
    </source>
</evidence>
<name>A0AA36HM82_9DINO</name>
<dbReference type="InterPro" id="IPR002018">
    <property type="entry name" value="CarbesteraseB"/>
</dbReference>
<keyword evidence="2 3" id="KW-0378">Hydrolase</keyword>
<evidence type="ECO:0000256" key="1">
    <source>
        <dbReference type="ARBA" id="ARBA00005964"/>
    </source>
</evidence>
<dbReference type="AlphaFoldDB" id="A0AA36HM82"/>
<dbReference type="InterPro" id="IPR050309">
    <property type="entry name" value="Type-B_Carboxylest/Lipase"/>
</dbReference>
<dbReference type="PROSITE" id="PS00941">
    <property type="entry name" value="CARBOXYLESTERASE_B_2"/>
    <property type="match status" value="1"/>
</dbReference>